<gene>
    <name evidence="1" type="ORF">MML48_1g16940</name>
</gene>
<comment type="caution">
    <text evidence="1">The sequence shown here is derived from an EMBL/GenBank/DDBJ whole genome shotgun (WGS) entry which is preliminary data.</text>
</comment>
<accession>A0ACB9TUE8</accession>
<dbReference type="EMBL" id="CM043015">
    <property type="protein sequence ID" value="KAI4470431.1"/>
    <property type="molecule type" value="Genomic_DNA"/>
</dbReference>
<evidence type="ECO:0000313" key="1">
    <source>
        <dbReference type="EMBL" id="KAI4470431.1"/>
    </source>
</evidence>
<organism evidence="1 2">
    <name type="scientific">Holotrichia oblita</name>
    <name type="common">Chafer beetle</name>
    <dbReference type="NCBI Taxonomy" id="644536"/>
    <lineage>
        <taxon>Eukaryota</taxon>
        <taxon>Metazoa</taxon>
        <taxon>Ecdysozoa</taxon>
        <taxon>Arthropoda</taxon>
        <taxon>Hexapoda</taxon>
        <taxon>Insecta</taxon>
        <taxon>Pterygota</taxon>
        <taxon>Neoptera</taxon>
        <taxon>Endopterygota</taxon>
        <taxon>Coleoptera</taxon>
        <taxon>Polyphaga</taxon>
        <taxon>Scarabaeiformia</taxon>
        <taxon>Scarabaeidae</taxon>
        <taxon>Melolonthinae</taxon>
        <taxon>Holotrichia</taxon>
    </lineage>
</organism>
<reference evidence="1" key="1">
    <citation type="submission" date="2022-04" db="EMBL/GenBank/DDBJ databases">
        <title>Chromosome-scale genome assembly of Holotrichia oblita Faldermann.</title>
        <authorList>
            <person name="Rongchong L."/>
        </authorList>
    </citation>
    <scope>NUCLEOTIDE SEQUENCE</scope>
    <source>
        <strain evidence="1">81SQS9</strain>
    </source>
</reference>
<name>A0ACB9TUE8_HOLOL</name>
<proteinExistence type="predicted"/>
<sequence>MPDTLNSFKIFADKSSGPAGIVRICLVMEYRNIVFCSFRFGREHGSDDIGSTILATVSLKKLLKELETNVIENKKTDGTSIEEKSKCWNVITKRYNEQNETGVRTSKQLKELYAILKRRARKNLYNDKVEQMKTGGGQYTPQSDARDMKLVAALKDQFVPDYNPFDSSAKLFEQAL</sequence>
<evidence type="ECO:0000313" key="2">
    <source>
        <dbReference type="Proteomes" id="UP001056778"/>
    </source>
</evidence>
<protein>
    <submittedName>
        <fullName evidence="1">Myb/sant-like dna-binding domain</fullName>
    </submittedName>
</protein>
<dbReference type="Proteomes" id="UP001056778">
    <property type="component" value="Chromosome 1"/>
</dbReference>
<keyword evidence="2" id="KW-1185">Reference proteome</keyword>